<feature type="transmembrane region" description="Helical" evidence="6">
    <location>
        <begin position="6"/>
        <end position="27"/>
    </location>
</feature>
<accession>A0A0R1M6M3</accession>
<keyword evidence="3 6" id="KW-0812">Transmembrane</keyword>
<reference evidence="7 8" key="1">
    <citation type="journal article" date="2015" name="Genome Announc.">
        <title>Expanding the biotechnology potential of lactobacilli through comparative genomics of 213 strains and associated genera.</title>
        <authorList>
            <person name="Sun Z."/>
            <person name="Harris H.M."/>
            <person name="McCann A."/>
            <person name="Guo C."/>
            <person name="Argimon S."/>
            <person name="Zhang W."/>
            <person name="Yang X."/>
            <person name="Jeffery I.B."/>
            <person name="Cooney J.C."/>
            <person name="Kagawa T.F."/>
            <person name="Liu W."/>
            <person name="Song Y."/>
            <person name="Salvetti E."/>
            <person name="Wrobel A."/>
            <person name="Rasinkangas P."/>
            <person name="Parkhill J."/>
            <person name="Rea M.C."/>
            <person name="O'Sullivan O."/>
            <person name="Ritari J."/>
            <person name="Douillard F.P."/>
            <person name="Paul Ross R."/>
            <person name="Yang R."/>
            <person name="Briner A.E."/>
            <person name="Felis G.E."/>
            <person name="de Vos W.M."/>
            <person name="Barrangou R."/>
            <person name="Klaenhammer T.R."/>
            <person name="Caufield P.W."/>
            <person name="Cui Y."/>
            <person name="Zhang H."/>
            <person name="O'Toole P.W."/>
        </authorList>
    </citation>
    <scope>NUCLEOTIDE SEQUENCE [LARGE SCALE GENOMIC DNA]</scope>
    <source>
        <strain evidence="7 8">DSM 19519</strain>
    </source>
</reference>
<evidence type="ECO:0000256" key="1">
    <source>
        <dbReference type="ARBA" id="ARBA00004651"/>
    </source>
</evidence>
<dbReference type="CDD" id="cd06580">
    <property type="entry name" value="TM_PBP1_transp_TpRbsC_like"/>
    <property type="match status" value="1"/>
</dbReference>
<feature type="transmembrane region" description="Helical" evidence="6">
    <location>
        <begin position="204"/>
        <end position="223"/>
    </location>
</feature>
<evidence type="ECO:0000256" key="5">
    <source>
        <dbReference type="ARBA" id="ARBA00023136"/>
    </source>
</evidence>
<feature type="transmembrane region" description="Helical" evidence="6">
    <location>
        <begin position="284"/>
        <end position="307"/>
    </location>
</feature>
<dbReference type="Proteomes" id="UP000051448">
    <property type="component" value="Unassembled WGS sequence"/>
</dbReference>
<dbReference type="AlphaFoldDB" id="A0A0R1M6M3"/>
<feature type="transmembrane region" description="Helical" evidence="6">
    <location>
        <begin position="151"/>
        <end position="174"/>
    </location>
</feature>
<dbReference type="PANTHER" id="PTHR43370:SF1">
    <property type="entry name" value="GUANOSINE ABC TRANSPORTER PERMEASE PROTEIN NUPQ"/>
    <property type="match status" value="1"/>
</dbReference>
<evidence type="ECO:0000256" key="6">
    <source>
        <dbReference type="SAM" id="Phobius"/>
    </source>
</evidence>
<dbReference type="PANTHER" id="PTHR43370">
    <property type="entry name" value="SUGAR ABC TRANSPORTER INTEGRAL MEMBRANE PROTEIN-RELATED"/>
    <property type="match status" value="1"/>
</dbReference>
<dbReference type="Pfam" id="PF02653">
    <property type="entry name" value="BPD_transp_2"/>
    <property type="match status" value="1"/>
</dbReference>
<organism evidence="7 8">
    <name type="scientific">Liquorilactobacillus hordei DSM 19519</name>
    <dbReference type="NCBI Taxonomy" id="1423759"/>
    <lineage>
        <taxon>Bacteria</taxon>
        <taxon>Bacillati</taxon>
        <taxon>Bacillota</taxon>
        <taxon>Bacilli</taxon>
        <taxon>Lactobacillales</taxon>
        <taxon>Lactobacillaceae</taxon>
        <taxon>Liquorilactobacillus</taxon>
    </lineage>
</organism>
<dbReference type="OrthoDB" id="9792579at2"/>
<feature type="transmembrane region" description="Helical" evidence="6">
    <location>
        <begin position="259"/>
        <end position="278"/>
    </location>
</feature>
<dbReference type="RefSeq" id="WP_057870361.1">
    <property type="nucleotide sequence ID" value="NZ_AZDX01000059.1"/>
</dbReference>
<comment type="subcellular location">
    <subcellularLocation>
        <location evidence="1">Cell membrane</location>
        <topology evidence="1">Multi-pass membrane protein</topology>
    </subcellularLocation>
</comment>
<gene>
    <name evidence="7" type="ORF">FC92_GL001819</name>
</gene>
<protein>
    <submittedName>
        <fullName evidence="7">Nucleoside transport system permease protein</fullName>
    </submittedName>
</protein>
<dbReference type="EMBL" id="AZDX01000059">
    <property type="protein sequence ID" value="KRL03917.1"/>
    <property type="molecule type" value="Genomic_DNA"/>
</dbReference>
<comment type="caution">
    <text evidence="7">The sequence shown here is derived from an EMBL/GenBank/DDBJ whole genome shotgun (WGS) entry which is preliminary data.</text>
</comment>
<keyword evidence="2" id="KW-1003">Cell membrane</keyword>
<dbReference type="GO" id="GO:0022857">
    <property type="term" value="F:transmembrane transporter activity"/>
    <property type="evidence" value="ECO:0007669"/>
    <property type="project" value="InterPro"/>
</dbReference>
<keyword evidence="8" id="KW-1185">Reference proteome</keyword>
<sequence length="319" mass="33904">MSLTTILMTVFSTTFVYAAPLIFTALGGTFSERSGVVNVGLEGMMIIGAFGSTVFNLTFASTFGSLTPWISLFIGALFGLVFSLLHAVATVTFRADHIISGTVLNLMAPALAVFLTRVLYEGKGQTPVINQSMGNFTFPLLSKIPFIGKVLFTNTSLIAFIAIIVGILCWYFFFRTSLGLRMRSVGENPMAADTLGINVVKYKYMGVLISGFMGGIGGAVMAQSITLNFSASTISGQGFMSLAAMIFGKWNPLGATGAALFFGLAQSLPIIGAYIPLLSHVNTVWFQIAPYAITIIVLVIFLGKAVAPAADGENYIKGK</sequence>
<evidence type="ECO:0000256" key="4">
    <source>
        <dbReference type="ARBA" id="ARBA00022989"/>
    </source>
</evidence>
<dbReference type="PATRIC" id="fig|1423759.3.peg.1901"/>
<proteinExistence type="predicted"/>
<evidence type="ECO:0000313" key="7">
    <source>
        <dbReference type="EMBL" id="KRL03917.1"/>
    </source>
</evidence>
<name>A0A0R1M6M3_9LACO</name>
<dbReference type="GO" id="GO:0005886">
    <property type="term" value="C:plasma membrane"/>
    <property type="evidence" value="ECO:0007669"/>
    <property type="project" value="UniProtKB-SubCell"/>
</dbReference>
<dbReference type="STRING" id="1423759.FC92_GL001819"/>
<evidence type="ECO:0000313" key="8">
    <source>
        <dbReference type="Proteomes" id="UP000051448"/>
    </source>
</evidence>
<evidence type="ECO:0000256" key="3">
    <source>
        <dbReference type="ARBA" id="ARBA00022692"/>
    </source>
</evidence>
<feature type="transmembrane region" description="Helical" evidence="6">
    <location>
        <begin position="69"/>
        <end position="91"/>
    </location>
</feature>
<dbReference type="InterPro" id="IPR001851">
    <property type="entry name" value="ABC_transp_permease"/>
</dbReference>
<evidence type="ECO:0000256" key="2">
    <source>
        <dbReference type="ARBA" id="ARBA00022475"/>
    </source>
</evidence>
<keyword evidence="4 6" id="KW-1133">Transmembrane helix</keyword>
<keyword evidence="5 6" id="KW-0472">Membrane</keyword>
<feature type="transmembrane region" description="Helical" evidence="6">
    <location>
        <begin position="39"/>
        <end position="63"/>
    </location>
</feature>
<dbReference type="GeneID" id="98309925"/>
<feature type="transmembrane region" description="Helical" evidence="6">
    <location>
        <begin position="103"/>
        <end position="120"/>
    </location>
</feature>